<keyword evidence="3" id="KW-1185">Reference proteome</keyword>
<evidence type="ECO:0000313" key="2">
    <source>
        <dbReference type="EMBL" id="NJB66544.1"/>
    </source>
</evidence>
<keyword evidence="2" id="KW-0449">Lipoprotein</keyword>
<comment type="caution">
    <text evidence="2">The sequence shown here is derived from an EMBL/GenBank/DDBJ whole genome shotgun (WGS) entry which is preliminary data.</text>
</comment>
<name>A0A846QMS6_9BACT</name>
<protein>
    <submittedName>
        <fullName evidence="2">Outer membrane murein-binding lipoprotein Lpp</fullName>
    </submittedName>
</protein>
<dbReference type="PROSITE" id="PS51257">
    <property type="entry name" value="PROKAR_LIPOPROTEIN"/>
    <property type="match status" value="1"/>
</dbReference>
<evidence type="ECO:0000313" key="3">
    <source>
        <dbReference type="Proteomes" id="UP000580856"/>
    </source>
</evidence>
<proteinExistence type="predicted"/>
<reference evidence="2 3" key="1">
    <citation type="submission" date="2020-03" db="EMBL/GenBank/DDBJ databases">
        <title>Genomic Encyclopedia of Type Strains, Phase IV (KMG-IV): sequencing the most valuable type-strain genomes for metagenomic binning, comparative biology and taxonomic classification.</title>
        <authorList>
            <person name="Goeker M."/>
        </authorList>
    </citation>
    <scope>NUCLEOTIDE SEQUENCE [LARGE SCALE GENOMIC DNA]</scope>
    <source>
        <strain evidence="2 3">DSM 24233</strain>
    </source>
</reference>
<organism evidence="2 3">
    <name type="scientific">Desulfobaculum xiamenense</name>
    <dbReference type="NCBI Taxonomy" id="995050"/>
    <lineage>
        <taxon>Bacteria</taxon>
        <taxon>Pseudomonadati</taxon>
        <taxon>Thermodesulfobacteriota</taxon>
        <taxon>Desulfovibrionia</taxon>
        <taxon>Desulfovibrionales</taxon>
        <taxon>Desulfovibrionaceae</taxon>
        <taxon>Desulfobaculum</taxon>
    </lineage>
</organism>
<dbReference type="RefSeq" id="WP_167939674.1">
    <property type="nucleotide sequence ID" value="NZ_JAATJA010000001.1"/>
</dbReference>
<dbReference type="Proteomes" id="UP000580856">
    <property type="component" value="Unassembled WGS sequence"/>
</dbReference>
<accession>A0A846QMS6</accession>
<evidence type="ECO:0000256" key="1">
    <source>
        <dbReference type="SAM" id="SignalP"/>
    </source>
</evidence>
<dbReference type="EMBL" id="JAATJA010000001">
    <property type="protein sequence ID" value="NJB66544.1"/>
    <property type="molecule type" value="Genomic_DNA"/>
</dbReference>
<feature type="chain" id="PRO_5032673704" evidence="1">
    <location>
        <begin position="19"/>
        <end position="228"/>
    </location>
</feature>
<sequence>MRKLFITAAVVLAGLGLAGCNSQIPVASTYPMKTQRTMQAAQHWGVLADDVAAQVAKALDDRVELRLLAIDVKPETEGPFAEVFRELLRSRLVYEGLQVADRDEGQLVLRYKVQVVKHGSRFQRTPPGLLTLLGAGVAVSRDLGADAIYAAGAGGLLADVAVGHLAPHSAHEVVVTSGLVWHNRFVTHSSDIYYINDADSGHYGTALAPVADEDMKPYASRPMGVTNN</sequence>
<gene>
    <name evidence="2" type="ORF">GGQ74_000184</name>
</gene>
<dbReference type="AlphaFoldDB" id="A0A846QMS6"/>
<keyword evidence="1" id="KW-0732">Signal</keyword>
<feature type="signal peptide" evidence="1">
    <location>
        <begin position="1"/>
        <end position="18"/>
    </location>
</feature>